<dbReference type="EMBL" id="JBJJXI010000041">
    <property type="protein sequence ID" value="KAL3401905.1"/>
    <property type="molecule type" value="Genomic_DNA"/>
</dbReference>
<dbReference type="Proteomes" id="UP001627154">
    <property type="component" value="Unassembled WGS sequence"/>
</dbReference>
<name>A0ABD2X9J8_9HYME</name>
<evidence type="ECO:0000313" key="2">
    <source>
        <dbReference type="Proteomes" id="UP001627154"/>
    </source>
</evidence>
<comment type="caution">
    <text evidence="1">The sequence shown here is derived from an EMBL/GenBank/DDBJ whole genome shotgun (WGS) entry which is preliminary data.</text>
</comment>
<proteinExistence type="predicted"/>
<keyword evidence="2" id="KW-1185">Reference proteome</keyword>
<protein>
    <submittedName>
        <fullName evidence="1">Uncharacterized protein</fullName>
    </submittedName>
</protein>
<dbReference type="AlphaFoldDB" id="A0ABD2X9J8"/>
<accession>A0ABD2X9J8</accession>
<evidence type="ECO:0000313" key="1">
    <source>
        <dbReference type="EMBL" id="KAL3401905.1"/>
    </source>
</evidence>
<organism evidence="1 2">
    <name type="scientific">Trichogramma kaykai</name>
    <dbReference type="NCBI Taxonomy" id="54128"/>
    <lineage>
        <taxon>Eukaryota</taxon>
        <taxon>Metazoa</taxon>
        <taxon>Ecdysozoa</taxon>
        <taxon>Arthropoda</taxon>
        <taxon>Hexapoda</taxon>
        <taxon>Insecta</taxon>
        <taxon>Pterygota</taxon>
        <taxon>Neoptera</taxon>
        <taxon>Endopterygota</taxon>
        <taxon>Hymenoptera</taxon>
        <taxon>Apocrita</taxon>
        <taxon>Proctotrupomorpha</taxon>
        <taxon>Chalcidoidea</taxon>
        <taxon>Trichogrammatidae</taxon>
        <taxon>Trichogramma</taxon>
    </lineage>
</organism>
<gene>
    <name evidence="1" type="ORF">TKK_004931</name>
</gene>
<reference evidence="1 2" key="1">
    <citation type="journal article" date="2024" name="bioRxiv">
        <title>A reference genome for Trichogramma kaykai: A tiny desert-dwelling parasitoid wasp with competing sex-ratio distorters.</title>
        <authorList>
            <person name="Culotta J."/>
            <person name="Lindsey A.R."/>
        </authorList>
    </citation>
    <scope>NUCLEOTIDE SEQUENCE [LARGE SCALE GENOMIC DNA]</scope>
    <source>
        <strain evidence="1 2">KSX58</strain>
    </source>
</reference>
<sequence>MKLRSNSTNSTGVKRGLINAFDERSSNTKSLKTNKGDVKRISLFYDKDIEIDVECHYEDFKKENVKVEPDVHIKSE</sequence>